<dbReference type="Pfam" id="PF02515">
    <property type="entry name" value="CoA_transf_3"/>
    <property type="match status" value="1"/>
</dbReference>
<dbReference type="SUPFAM" id="SSF89796">
    <property type="entry name" value="CoA-transferase family III (CaiB/BaiF)"/>
    <property type="match status" value="1"/>
</dbReference>
<sequence length="392" mass="43358">MRPLDGITIVALEHVIAAPFATRQLADLGARVIKIERPGAGDFARHYDERAKGMSSHFAWVNRSKESLTLDLKQDAALSILKKLLQTADVFVQNLAPGAAVRMGLSPEALQAINPQLIYCNLSGYGEDGPYRDKKAYDLLIQSEAGLLSITGTPDEPSKAGISIADIAAGMYTYTNIMAALLLRQKTGKGSVIDVSMLEALGEWMGYAMYYSTDGASPPPRTGATHATIYPYGPFQAGDGKTIMLGLQNEREWELFCEKVLDQPALAKDPRFEKNFKRNENRIELQQIILDRFASLTSEQVITKLDAAQIANASLNDMHQFWDHEQLKARQRWVSVDSPRGQMPALLPPGLNNAYQYRMDKIPSVGEHTVAILKELGYSDSEIANLRQMQSI</sequence>
<name>A0AAU8A4F8_9BURK</name>
<dbReference type="GO" id="GO:0008410">
    <property type="term" value="F:CoA-transferase activity"/>
    <property type="evidence" value="ECO:0007669"/>
    <property type="project" value="TreeGrafter"/>
</dbReference>
<dbReference type="RefSeq" id="WP_353439506.1">
    <property type="nucleotide sequence ID" value="NZ_CP099959.1"/>
</dbReference>
<dbReference type="Gene3D" id="3.40.50.10540">
    <property type="entry name" value="Crotonobetainyl-coa:carnitine coa-transferase, domain 1"/>
    <property type="match status" value="1"/>
</dbReference>
<dbReference type="EMBL" id="CP099959">
    <property type="protein sequence ID" value="XCC58299.1"/>
    <property type="molecule type" value="Genomic_DNA"/>
</dbReference>
<dbReference type="Gene3D" id="3.30.1540.10">
    <property type="entry name" value="formyl-coa transferase, domain 3"/>
    <property type="match status" value="1"/>
</dbReference>
<evidence type="ECO:0000256" key="1">
    <source>
        <dbReference type="ARBA" id="ARBA00022679"/>
    </source>
</evidence>
<proteinExistence type="predicted"/>
<dbReference type="InterPro" id="IPR003673">
    <property type="entry name" value="CoA-Trfase_fam_III"/>
</dbReference>
<dbReference type="InterPro" id="IPR023606">
    <property type="entry name" value="CoA-Trfase_III_dom_1_sf"/>
</dbReference>
<dbReference type="InterPro" id="IPR050483">
    <property type="entry name" value="CoA-transferase_III_domain"/>
</dbReference>
<reference evidence="2" key="1">
    <citation type="submission" date="2022-06" db="EMBL/GenBank/DDBJ databases">
        <title>New Polynucleobacter species.</title>
        <authorList>
            <person name="Hahn M.W."/>
        </authorList>
    </citation>
    <scope>NUCLEOTIDE SEQUENCE</scope>
    <source>
        <strain evidence="2">UK-FUSCHL-C3</strain>
    </source>
</reference>
<gene>
    <name evidence="2" type="ORF">NKE59_03140</name>
</gene>
<dbReference type="AlphaFoldDB" id="A0AAU8A4F8"/>
<dbReference type="PANTHER" id="PTHR48207">
    <property type="entry name" value="SUCCINATE--HYDROXYMETHYLGLUTARATE COA-TRANSFERASE"/>
    <property type="match status" value="1"/>
</dbReference>
<evidence type="ECO:0000313" key="2">
    <source>
        <dbReference type="EMBL" id="XCC58299.1"/>
    </source>
</evidence>
<protein>
    <submittedName>
        <fullName evidence="2">CoA transferase</fullName>
    </submittedName>
</protein>
<keyword evidence="1 2" id="KW-0808">Transferase</keyword>
<dbReference type="InterPro" id="IPR044855">
    <property type="entry name" value="CoA-Trfase_III_dom3_sf"/>
</dbReference>
<organism evidence="2">
    <name type="scientific">Polynucleobacter sp. UK-FUSCHL-C3</name>
    <dbReference type="NCBI Taxonomy" id="2955208"/>
    <lineage>
        <taxon>Bacteria</taxon>
        <taxon>Pseudomonadati</taxon>
        <taxon>Pseudomonadota</taxon>
        <taxon>Betaproteobacteria</taxon>
        <taxon>Burkholderiales</taxon>
        <taxon>Burkholderiaceae</taxon>
        <taxon>Polynucleobacter</taxon>
    </lineage>
</organism>
<dbReference type="PANTHER" id="PTHR48207:SF3">
    <property type="entry name" value="SUCCINATE--HYDROXYMETHYLGLUTARATE COA-TRANSFERASE"/>
    <property type="match status" value="1"/>
</dbReference>
<accession>A0AAU8A4F8</accession>